<protein>
    <submittedName>
        <fullName evidence="2">Uncharacterized protein</fullName>
    </submittedName>
</protein>
<feature type="non-terminal residue" evidence="2">
    <location>
        <position position="1"/>
    </location>
</feature>
<organism evidence="2 3">
    <name type="scientific">Fomitopsis schrenkii</name>
    <name type="common">Brown rot fungus</name>
    <dbReference type="NCBI Taxonomy" id="2126942"/>
    <lineage>
        <taxon>Eukaryota</taxon>
        <taxon>Fungi</taxon>
        <taxon>Dikarya</taxon>
        <taxon>Basidiomycota</taxon>
        <taxon>Agaricomycotina</taxon>
        <taxon>Agaricomycetes</taxon>
        <taxon>Polyporales</taxon>
        <taxon>Fomitopsis</taxon>
    </lineage>
</organism>
<dbReference type="InParanoid" id="S8DPZ4"/>
<feature type="region of interest" description="Disordered" evidence="1">
    <location>
        <begin position="70"/>
        <end position="95"/>
    </location>
</feature>
<proteinExistence type="predicted"/>
<dbReference type="EMBL" id="KE504208">
    <property type="protein sequence ID" value="EPS95391.1"/>
    <property type="molecule type" value="Genomic_DNA"/>
</dbReference>
<accession>S8DPZ4</accession>
<evidence type="ECO:0000313" key="2">
    <source>
        <dbReference type="EMBL" id="EPS95391.1"/>
    </source>
</evidence>
<sequence>RIHCQVPQPHPLRSTSCGGTWFYNLHCHHAYRGRPPHAHAQDYASVFRPQPRTRPHLHVIRLCYATRSSRLPPLSSSRLPVAPHQRQADGCPAPL</sequence>
<dbReference type="HOGENOM" id="CLU_2378368_0_0_1"/>
<dbReference type="AlphaFoldDB" id="S8DPZ4"/>
<keyword evidence="3" id="KW-1185">Reference proteome</keyword>
<name>S8DPZ4_FOMSC</name>
<evidence type="ECO:0000256" key="1">
    <source>
        <dbReference type="SAM" id="MobiDB-lite"/>
    </source>
</evidence>
<dbReference type="Proteomes" id="UP000015241">
    <property type="component" value="Unassembled WGS sequence"/>
</dbReference>
<reference evidence="2 3" key="1">
    <citation type="journal article" date="2012" name="Science">
        <title>The Paleozoic origin of enzymatic lignin decomposition reconstructed from 31 fungal genomes.</title>
        <authorList>
            <person name="Floudas D."/>
            <person name="Binder M."/>
            <person name="Riley R."/>
            <person name="Barry K."/>
            <person name="Blanchette R.A."/>
            <person name="Henrissat B."/>
            <person name="Martinez A.T."/>
            <person name="Otillar R."/>
            <person name="Spatafora J.W."/>
            <person name="Yadav J.S."/>
            <person name="Aerts A."/>
            <person name="Benoit I."/>
            <person name="Boyd A."/>
            <person name="Carlson A."/>
            <person name="Copeland A."/>
            <person name="Coutinho P.M."/>
            <person name="de Vries R.P."/>
            <person name="Ferreira P."/>
            <person name="Findley K."/>
            <person name="Foster B."/>
            <person name="Gaskell J."/>
            <person name="Glotzer D."/>
            <person name="Gorecki P."/>
            <person name="Heitman J."/>
            <person name="Hesse C."/>
            <person name="Hori C."/>
            <person name="Igarashi K."/>
            <person name="Jurgens J.A."/>
            <person name="Kallen N."/>
            <person name="Kersten P."/>
            <person name="Kohler A."/>
            <person name="Kuees U."/>
            <person name="Kumar T.K.A."/>
            <person name="Kuo A."/>
            <person name="LaButti K."/>
            <person name="Larrondo L.F."/>
            <person name="Lindquist E."/>
            <person name="Ling A."/>
            <person name="Lombard V."/>
            <person name="Lucas S."/>
            <person name="Lundell T."/>
            <person name="Martin R."/>
            <person name="McLaughlin D.J."/>
            <person name="Morgenstern I."/>
            <person name="Morin E."/>
            <person name="Murat C."/>
            <person name="Nagy L.G."/>
            <person name="Nolan M."/>
            <person name="Ohm R.A."/>
            <person name="Patyshakuliyeva A."/>
            <person name="Rokas A."/>
            <person name="Ruiz-Duenas F.J."/>
            <person name="Sabat G."/>
            <person name="Salamov A."/>
            <person name="Samejima M."/>
            <person name="Schmutz J."/>
            <person name="Slot J.C."/>
            <person name="St John F."/>
            <person name="Stenlid J."/>
            <person name="Sun H."/>
            <person name="Sun S."/>
            <person name="Syed K."/>
            <person name="Tsang A."/>
            <person name="Wiebenga A."/>
            <person name="Young D."/>
            <person name="Pisabarro A."/>
            <person name="Eastwood D.C."/>
            <person name="Martin F."/>
            <person name="Cullen D."/>
            <person name="Grigoriev I.V."/>
            <person name="Hibbett D.S."/>
        </authorList>
    </citation>
    <scope>NUCLEOTIDE SEQUENCE</scope>
    <source>
        <strain evidence="3">FP-58527</strain>
    </source>
</reference>
<feature type="compositionally biased region" description="Low complexity" evidence="1">
    <location>
        <begin position="70"/>
        <end position="80"/>
    </location>
</feature>
<gene>
    <name evidence="2" type="ORF">FOMPIDRAFT_162673</name>
</gene>
<evidence type="ECO:0000313" key="3">
    <source>
        <dbReference type="Proteomes" id="UP000015241"/>
    </source>
</evidence>